<keyword evidence="3" id="KW-1185">Reference proteome</keyword>
<proteinExistence type="predicted"/>
<organism evidence="2 3">
    <name type="scientific">Halocaridina rubra</name>
    <name type="common">Hawaiian red shrimp</name>
    <dbReference type="NCBI Taxonomy" id="373956"/>
    <lineage>
        <taxon>Eukaryota</taxon>
        <taxon>Metazoa</taxon>
        <taxon>Ecdysozoa</taxon>
        <taxon>Arthropoda</taxon>
        <taxon>Crustacea</taxon>
        <taxon>Multicrustacea</taxon>
        <taxon>Malacostraca</taxon>
        <taxon>Eumalacostraca</taxon>
        <taxon>Eucarida</taxon>
        <taxon>Decapoda</taxon>
        <taxon>Pleocyemata</taxon>
        <taxon>Caridea</taxon>
        <taxon>Atyoidea</taxon>
        <taxon>Atyidae</taxon>
        <taxon>Halocaridina</taxon>
    </lineage>
</organism>
<dbReference type="AlphaFoldDB" id="A0AAN8X138"/>
<sequence length="91" mass="9620">MSETDLHVSDTATQCQTHDPNQSDDDIPLLLSPGYDLNYVTIAEIHTKPASNYACGLSIPSHTSVLPILKGTACDIAAVHDGTPIGTSIPF</sequence>
<feature type="non-terminal residue" evidence="2">
    <location>
        <position position="91"/>
    </location>
</feature>
<reference evidence="2 3" key="1">
    <citation type="submission" date="2023-11" db="EMBL/GenBank/DDBJ databases">
        <title>Halocaridina rubra genome assembly.</title>
        <authorList>
            <person name="Smith C."/>
        </authorList>
    </citation>
    <scope>NUCLEOTIDE SEQUENCE [LARGE SCALE GENOMIC DNA]</scope>
    <source>
        <strain evidence="2">EP-1</strain>
        <tissue evidence="2">Whole</tissue>
    </source>
</reference>
<name>A0AAN8X138_HALRR</name>
<dbReference type="EMBL" id="JAXCGZ010013524">
    <property type="protein sequence ID" value="KAK7072373.1"/>
    <property type="molecule type" value="Genomic_DNA"/>
</dbReference>
<evidence type="ECO:0000256" key="1">
    <source>
        <dbReference type="SAM" id="MobiDB-lite"/>
    </source>
</evidence>
<comment type="caution">
    <text evidence="2">The sequence shown here is derived from an EMBL/GenBank/DDBJ whole genome shotgun (WGS) entry which is preliminary data.</text>
</comment>
<dbReference type="Proteomes" id="UP001381693">
    <property type="component" value="Unassembled WGS sequence"/>
</dbReference>
<evidence type="ECO:0000313" key="2">
    <source>
        <dbReference type="EMBL" id="KAK7072373.1"/>
    </source>
</evidence>
<evidence type="ECO:0000313" key="3">
    <source>
        <dbReference type="Proteomes" id="UP001381693"/>
    </source>
</evidence>
<feature type="compositionally biased region" description="Polar residues" evidence="1">
    <location>
        <begin position="10"/>
        <end position="20"/>
    </location>
</feature>
<protein>
    <submittedName>
        <fullName evidence="2">Uncharacterized protein</fullName>
    </submittedName>
</protein>
<feature type="region of interest" description="Disordered" evidence="1">
    <location>
        <begin position="1"/>
        <end position="25"/>
    </location>
</feature>
<accession>A0AAN8X138</accession>
<gene>
    <name evidence="2" type="ORF">SK128_011120</name>
</gene>